<evidence type="ECO:0008006" key="4">
    <source>
        <dbReference type="Google" id="ProtNLM"/>
    </source>
</evidence>
<dbReference type="Proteomes" id="UP000824239">
    <property type="component" value="Unassembled WGS sequence"/>
</dbReference>
<gene>
    <name evidence="2" type="ORF">IAA53_10585</name>
</gene>
<sequence length="137" mass="16091">MKMLSRTASRVSSREQKQPQTGKPSVWRRFKSAFRRQWMFYTMMIPGMALIILFCYVPMPGVALAFKDYKPALGIWGSEWIDPWYKNFEFFFKSDTAARVTFNTIFYNVHIGFSQQLPKQQQRGPAWRRAGRVCVCG</sequence>
<feature type="compositionally biased region" description="Polar residues" evidence="1">
    <location>
        <begin position="1"/>
        <end position="11"/>
    </location>
</feature>
<comment type="caution">
    <text evidence="2">The sequence shown here is derived from an EMBL/GenBank/DDBJ whole genome shotgun (WGS) entry which is preliminary data.</text>
</comment>
<accession>A0A9D1IYB6</accession>
<evidence type="ECO:0000313" key="2">
    <source>
        <dbReference type="EMBL" id="HIR51698.1"/>
    </source>
</evidence>
<organism evidence="2 3">
    <name type="scientific">Candidatus Avoscillospira avicola</name>
    <dbReference type="NCBI Taxonomy" id="2840706"/>
    <lineage>
        <taxon>Bacteria</taxon>
        <taxon>Bacillati</taxon>
        <taxon>Bacillota</taxon>
        <taxon>Clostridia</taxon>
        <taxon>Eubacteriales</taxon>
        <taxon>Oscillospiraceae</taxon>
        <taxon>Oscillospiraceae incertae sedis</taxon>
        <taxon>Candidatus Avoscillospira</taxon>
    </lineage>
</organism>
<reference evidence="2" key="2">
    <citation type="journal article" date="2021" name="PeerJ">
        <title>Extensive microbial diversity within the chicken gut microbiome revealed by metagenomics and culture.</title>
        <authorList>
            <person name="Gilroy R."/>
            <person name="Ravi A."/>
            <person name="Getino M."/>
            <person name="Pursley I."/>
            <person name="Horton D.L."/>
            <person name="Alikhan N.F."/>
            <person name="Baker D."/>
            <person name="Gharbi K."/>
            <person name="Hall N."/>
            <person name="Watson M."/>
            <person name="Adriaenssens E.M."/>
            <person name="Foster-Nyarko E."/>
            <person name="Jarju S."/>
            <person name="Secka A."/>
            <person name="Antonio M."/>
            <person name="Oren A."/>
            <person name="Chaudhuri R.R."/>
            <person name="La Ragione R."/>
            <person name="Hildebrand F."/>
            <person name="Pallen M.J."/>
        </authorList>
    </citation>
    <scope>NUCLEOTIDE SEQUENCE</scope>
    <source>
        <strain evidence="2">ChiBcec15-4380</strain>
    </source>
</reference>
<proteinExistence type="predicted"/>
<protein>
    <recommendedName>
        <fullName evidence="4">ABC transmembrane type-1 domain-containing protein</fullName>
    </recommendedName>
</protein>
<name>A0A9D1IYB6_9FIRM</name>
<dbReference type="EMBL" id="DVHE01000082">
    <property type="protein sequence ID" value="HIR51698.1"/>
    <property type="molecule type" value="Genomic_DNA"/>
</dbReference>
<feature type="region of interest" description="Disordered" evidence="1">
    <location>
        <begin position="1"/>
        <end position="24"/>
    </location>
</feature>
<evidence type="ECO:0000256" key="1">
    <source>
        <dbReference type="SAM" id="MobiDB-lite"/>
    </source>
</evidence>
<evidence type="ECO:0000313" key="3">
    <source>
        <dbReference type="Proteomes" id="UP000824239"/>
    </source>
</evidence>
<dbReference type="AlphaFoldDB" id="A0A9D1IYB6"/>
<reference evidence="2" key="1">
    <citation type="submission" date="2020-10" db="EMBL/GenBank/DDBJ databases">
        <authorList>
            <person name="Gilroy R."/>
        </authorList>
    </citation>
    <scope>NUCLEOTIDE SEQUENCE</scope>
    <source>
        <strain evidence="2">ChiBcec15-4380</strain>
    </source>
</reference>